<sequence>MTPDSSPPLAWQFPHPFVCQWQISPEQIDHYNHVNNVAYVSQLERTAWAHSNALGLSIEQYQDLDRGMAISRHEIDYLAAAVLGDTLACATWIVACDNKLKLARQFHFIRVSDGLTMLKARTEFVCIALSSGKPKRMPKIFSETYFNAMLTSPEE</sequence>
<dbReference type="EC" id="3.1.2.-" evidence="2"/>
<name>A0AAV3UZG3_9ALTE</name>
<keyword evidence="1 2" id="KW-0378">Hydrolase</keyword>
<dbReference type="PANTHER" id="PTHR31793:SF37">
    <property type="entry name" value="ACYL-COA THIOESTER HYDROLASE YBGC"/>
    <property type="match status" value="1"/>
</dbReference>
<dbReference type="Gene3D" id="3.10.129.10">
    <property type="entry name" value="Hotdog Thioesterase"/>
    <property type="match status" value="1"/>
</dbReference>
<dbReference type="PANTHER" id="PTHR31793">
    <property type="entry name" value="4-HYDROXYBENZOYL-COA THIOESTERASE FAMILY MEMBER"/>
    <property type="match status" value="1"/>
</dbReference>
<organism evidence="2 3">
    <name type="scientific">Paraglaciecola chathamensis S18K6</name>
    <dbReference type="NCBI Taxonomy" id="1127672"/>
    <lineage>
        <taxon>Bacteria</taxon>
        <taxon>Pseudomonadati</taxon>
        <taxon>Pseudomonadota</taxon>
        <taxon>Gammaproteobacteria</taxon>
        <taxon>Alteromonadales</taxon>
        <taxon>Alteromonadaceae</taxon>
        <taxon>Paraglaciecola</taxon>
    </lineage>
</organism>
<dbReference type="RefSeq" id="WP_007988273.1">
    <property type="nucleotide sequence ID" value="NZ_BAEM01000033.1"/>
</dbReference>
<dbReference type="InterPro" id="IPR029069">
    <property type="entry name" value="HotDog_dom_sf"/>
</dbReference>
<gene>
    <name evidence="2" type="primary">ybgC</name>
    <name evidence="2" type="ORF">GCHA_2431</name>
</gene>
<dbReference type="GO" id="GO:0047617">
    <property type="term" value="F:fatty acyl-CoA hydrolase activity"/>
    <property type="evidence" value="ECO:0007669"/>
    <property type="project" value="TreeGrafter"/>
</dbReference>
<evidence type="ECO:0000256" key="1">
    <source>
        <dbReference type="ARBA" id="ARBA00022801"/>
    </source>
</evidence>
<dbReference type="EMBL" id="BAEM01000033">
    <property type="protein sequence ID" value="GAC10378.1"/>
    <property type="molecule type" value="Genomic_DNA"/>
</dbReference>
<accession>A0AAV3UZG3</accession>
<dbReference type="AlphaFoldDB" id="A0AAV3UZG3"/>
<evidence type="ECO:0000313" key="3">
    <source>
        <dbReference type="Proteomes" id="UP000006320"/>
    </source>
</evidence>
<dbReference type="CDD" id="cd00586">
    <property type="entry name" value="4HBT"/>
    <property type="match status" value="1"/>
</dbReference>
<dbReference type="SUPFAM" id="SSF54637">
    <property type="entry name" value="Thioesterase/thiol ester dehydrase-isomerase"/>
    <property type="match status" value="1"/>
</dbReference>
<dbReference type="Proteomes" id="UP000006320">
    <property type="component" value="Unassembled WGS sequence"/>
</dbReference>
<evidence type="ECO:0000313" key="2">
    <source>
        <dbReference type="EMBL" id="GAC10378.1"/>
    </source>
</evidence>
<comment type="caution">
    <text evidence="2">The sequence shown here is derived from an EMBL/GenBank/DDBJ whole genome shotgun (WGS) entry which is preliminary data.</text>
</comment>
<protein>
    <submittedName>
        <fullName evidence="2">Acyl-CoA thioester hydrolase</fullName>
        <ecNumber evidence="2">3.1.2.-</ecNumber>
    </submittedName>
</protein>
<dbReference type="Pfam" id="PF13279">
    <property type="entry name" value="4HBT_2"/>
    <property type="match status" value="1"/>
</dbReference>
<dbReference type="InterPro" id="IPR050563">
    <property type="entry name" value="4-hydroxybenzoyl-CoA_TE"/>
</dbReference>
<proteinExistence type="predicted"/>
<reference evidence="2 3" key="1">
    <citation type="journal article" date="2017" name="Antonie Van Leeuwenhoek">
        <title>Rhizobium rhizosphaerae sp. nov., a novel species isolated from rice rhizosphere.</title>
        <authorList>
            <person name="Zhao J.J."/>
            <person name="Zhang J."/>
            <person name="Zhang R.J."/>
            <person name="Zhang C.W."/>
            <person name="Yin H.Q."/>
            <person name="Zhang X.X."/>
        </authorList>
    </citation>
    <scope>NUCLEOTIDE SEQUENCE [LARGE SCALE GENOMIC DNA]</scope>
    <source>
        <strain evidence="2 3">S18K6</strain>
    </source>
</reference>